<dbReference type="EMBL" id="MU003781">
    <property type="protein sequence ID" value="KAF2722593.1"/>
    <property type="molecule type" value="Genomic_DNA"/>
</dbReference>
<keyword evidence="3" id="KW-1185">Reference proteome</keyword>
<dbReference type="AlphaFoldDB" id="A0A9P4UR97"/>
<reference evidence="2" key="1">
    <citation type="journal article" date="2020" name="Stud. Mycol.">
        <title>101 Dothideomycetes genomes: a test case for predicting lifestyles and emergence of pathogens.</title>
        <authorList>
            <person name="Haridas S."/>
            <person name="Albert R."/>
            <person name="Binder M."/>
            <person name="Bloem J."/>
            <person name="Labutti K."/>
            <person name="Salamov A."/>
            <person name="Andreopoulos B."/>
            <person name="Baker S."/>
            <person name="Barry K."/>
            <person name="Bills G."/>
            <person name="Bluhm B."/>
            <person name="Cannon C."/>
            <person name="Castanera R."/>
            <person name="Culley D."/>
            <person name="Daum C."/>
            <person name="Ezra D."/>
            <person name="Gonzalez J."/>
            <person name="Henrissat B."/>
            <person name="Kuo A."/>
            <person name="Liang C."/>
            <person name="Lipzen A."/>
            <person name="Lutzoni F."/>
            <person name="Magnuson J."/>
            <person name="Mondo S."/>
            <person name="Nolan M."/>
            <person name="Ohm R."/>
            <person name="Pangilinan J."/>
            <person name="Park H.-J."/>
            <person name="Ramirez L."/>
            <person name="Alfaro M."/>
            <person name="Sun H."/>
            <person name="Tritt A."/>
            <person name="Yoshinaga Y."/>
            <person name="Zwiers L.-H."/>
            <person name="Turgeon B."/>
            <person name="Goodwin S."/>
            <person name="Spatafora J."/>
            <person name="Crous P."/>
            <person name="Grigoriev I."/>
        </authorList>
    </citation>
    <scope>NUCLEOTIDE SEQUENCE</scope>
    <source>
        <strain evidence="2">CBS 116435</strain>
    </source>
</reference>
<feature type="signal peptide" evidence="1">
    <location>
        <begin position="1"/>
        <end position="21"/>
    </location>
</feature>
<evidence type="ECO:0008006" key="4">
    <source>
        <dbReference type="Google" id="ProtNLM"/>
    </source>
</evidence>
<dbReference type="InterPro" id="IPR024079">
    <property type="entry name" value="MetalloPept_cat_dom_sf"/>
</dbReference>
<gene>
    <name evidence="2" type="ORF">K431DRAFT_311582</name>
</gene>
<sequence>MKTFLTLFSLGLAWLASCIHAYGIDNSCADQDLIQAAADSAVDMAAKALDAVEPPNGAARDQNVERLLDLLFRGPVTLSLVDDGRLLRRIAGVFRGVAKFAGKTNMVQPASAPTIADGVNIYCNVDRVLKRKNGDYADTSTGYILEDFDDSALNSCKTLSGDIAITWTPDATEDGNLYYPSQVTLCPWFYQWGRSQSLQQWSDLRTKSLLATAVIPAVTKGWPFTPIDAINLLDKVLLHEFTHTHACGGLRDVVMAKGGAPFFGVAYGWNAATTLARQDNAGLDNTPARNSDSYALFASGVRLLSKQPPVYIADDGKTVSTRPTKRDVPPEIQYPQTPAAFEGFITHLRAQRAVATAVEGT</sequence>
<accession>A0A9P4UR97</accession>
<comment type="caution">
    <text evidence="2">The sequence shown here is derived from an EMBL/GenBank/DDBJ whole genome shotgun (WGS) entry which is preliminary data.</text>
</comment>
<proteinExistence type="predicted"/>
<protein>
    <recommendedName>
        <fullName evidence="4">Lysine-specific metallo-endopeptidase domain-containing protein</fullName>
    </recommendedName>
</protein>
<dbReference type="OrthoDB" id="4507347at2759"/>
<name>A0A9P4UR97_9PEZI</name>
<organism evidence="2 3">
    <name type="scientific">Polychaeton citri CBS 116435</name>
    <dbReference type="NCBI Taxonomy" id="1314669"/>
    <lineage>
        <taxon>Eukaryota</taxon>
        <taxon>Fungi</taxon>
        <taxon>Dikarya</taxon>
        <taxon>Ascomycota</taxon>
        <taxon>Pezizomycotina</taxon>
        <taxon>Dothideomycetes</taxon>
        <taxon>Dothideomycetidae</taxon>
        <taxon>Capnodiales</taxon>
        <taxon>Capnodiaceae</taxon>
        <taxon>Polychaeton</taxon>
    </lineage>
</organism>
<dbReference type="PROSITE" id="PS51257">
    <property type="entry name" value="PROKAR_LIPOPROTEIN"/>
    <property type="match status" value="1"/>
</dbReference>
<evidence type="ECO:0000313" key="3">
    <source>
        <dbReference type="Proteomes" id="UP000799441"/>
    </source>
</evidence>
<keyword evidence="1" id="KW-0732">Signal</keyword>
<dbReference type="Proteomes" id="UP000799441">
    <property type="component" value="Unassembled WGS sequence"/>
</dbReference>
<evidence type="ECO:0000256" key="1">
    <source>
        <dbReference type="SAM" id="SignalP"/>
    </source>
</evidence>
<feature type="chain" id="PRO_5040132373" description="Lysine-specific metallo-endopeptidase domain-containing protein" evidence="1">
    <location>
        <begin position="22"/>
        <end position="361"/>
    </location>
</feature>
<evidence type="ECO:0000313" key="2">
    <source>
        <dbReference type="EMBL" id="KAF2722593.1"/>
    </source>
</evidence>
<dbReference type="GO" id="GO:0008237">
    <property type="term" value="F:metallopeptidase activity"/>
    <property type="evidence" value="ECO:0007669"/>
    <property type="project" value="InterPro"/>
</dbReference>
<dbReference type="SUPFAM" id="SSF55486">
    <property type="entry name" value="Metalloproteases ('zincins'), catalytic domain"/>
    <property type="match status" value="1"/>
</dbReference>
<dbReference type="Gene3D" id="3.40.390.10">
    <property type="entry name" value="Collagenase (Catalytic Domain)"/>
    <property type="match status" value="1"/>
</dbReference>